<accession>A0ABV6LJL8</accession>
<protein>
    <recommendedName>
        <fullName evidence="4">DUF1700 domain-containing protein</fullName>
    </recommendedName>
</protein>
<feature type="transmembrane region" description="Helical" evidence="1">
    <location>
        <begin position="137"/>
        <end position="156"/>
    </location>
</feature>
<evidence type="ECO:0000313" key="2">
    <source>
        <dbReference type="EMBL" id="MFC0522579.1"/>
    </source>
</evidence>
<dbReference type="Proteomes" id="UP001589836">
    <property type="component" value="Unassembled WGS sequence"/>
</dbReference>
<dbReference type="EMBL" id="JBHLTP010000003">
    <property type="protein sequence ID" value="MFC0522579.1"/>
    <property type="molecule type" value="Genomic_DNA"/>
</dbReference>
<organism evidence="2 3">
    <name type="scientific">Pontibacillus salicampi</name>
    <dbReference type="NCBI Taxonomy" id="1449801"/>
    <lineage>
        <taxon>Bacteria</taxon>
        <taxon>Bacillati</taxon>
        <taxon>Bacillota</taxon>
        <taxon>Bacilli</taxon>
        <taxon>Bacillales</taxon>
        <taxon>Bacillaceae</taxon>
        <taxon>Pontibacillus</taxon>
    </lineage>
</organism>
<comment type="caution">
    <text evidence="2">The sequence shown here is derived from an EMBL/GenBank/DDBJ whole genome shotgun (WGS) entry which is preliminary data.</text>
</comment>
<sequence length="182" mass="20745">MKRMDPNRKKIVLDEIAYWKTHQLIPSEYCDFLLALYTEGTGEEPSLADSSAPINKWLSTLHVIILLVMLPISFLVIYFTEISISLQLTLLVLFIGAALGSIFYYKRYHSYYIHIAIVVFFLLLLLTSVYIAKISEMSPFVIQGAIIVNCLGWIGIGFWKRVYYLAASGIIGLILGTIYIFF</sequence>
<evidence type="ECO:0000256" key="1">
    <source>
        <dbReference type="SAM" id="Phobius"/>
    </source>
</evidence>
<feature type="transmembrane region" description="Helical" evidence="1">
    <location>
        <begin position="111"/>
        <end position="131"/>
    </location>
</feature>
<keyword evidence="3" id="KW-1185">Reference proteome</keyword>
<keyword evidence="1" id="KW-0812">Transmembrane</keyword>
<reference evidence="2 3" key="1">
    <citation type="submission" date="2024-09" db="EMBL/GenBank/DDBJ databases">
        <authorList>
            <person name="Sun Q."/>
            <person name="Mori K."/>
        </authorList>
    </citation>
    <scope>NUCLEOTIDE SEQUENCE [LARGE SCALE GENOMIC DNA]</scope>
    <source>
        <strain evidence="2 3">NCAIM B.02529</strain>
    </source>
</reference>
<keyword evidence="1" id="KW-0472">Membrane</keyword>
<evidence type="ECO:0000313" key="3">
    <source>
        <dbReference type="Proteomes" id="UP001589836"/>
    </source>
</evidence>
<gene>
    <name evidence="2" type="ORF">ACFFGV_03100</name>
</gene>
<evidence type="ECO:0008006" key="4">
    <source>
        <dbReference type="Google" id="ProtNLM"/>
    </source>
</evidence>
<feature type="transmembrane region" description="Helical" evidence="1">
    <location>
        <begin position="163"/>
        <end position="181"/>
    </location>
</feature>
<name>A0ABV6LJL8_9BACI</name>
<proteinExistence type="predicted"/>
<feature type="transmembrane region" description="Helical" evidence="1">
    <location>
        <begin position="84"/>
        <end position="104"/>
    </location>
</feature>
<feature type="transmembrane region" description="Helical" evidence="1">
    <location>
        <begin position="57"/>
        <end position="78"/>
    </location>
</feature>
<keyword evidence="1" id="KW-1133">Transmembrane helix</keyword>